<dbReference type="PANTHER" id="PTHR11264">
    <property type="entry name" value="URACIL-DNA GLYCOSYLASE"/>
    <property type="match status" value="1"/>
</dbReference>
<comment type="subcellular location">
    <subcellularLocation>
        <location evidence="9">Cytoplasm</location>
    </subcellularLocation>
</comment>
<dbReference type="InterPro" id="IPR018085">
    <property type="entry name" value="Ura-DNA_Glyclase_AS"/>
</dbReference>
<dbReference type="Pfam" id="PF03167">
    <property type="entry name" value="UDG"/>
    <property type="match status" value="1"/>
</dbReference>
<evidence type="ECO:0000256" key="2">
    <source>
        <dbReference type="ARBA" id="ARBA00002631"/>
    </source>
</evidence>
<keyword evidence="9" id="KW-0963">Cytoplasm</keyword>
<dbReference type="NCBIfam" id="TIGR00628">
    <property type="entry name" value="ung"/>
    <property type="match status" value="1"/>
</dbReference>
<dbReference type="InterPro" id="IPR002043">
    <property type="entry name" value="UDG_fam1"/>
</dbReference>
<feature type="domain" description="Uracil-DNA glycosylase-like" evidence="12">
    <location>
        <begin position="29"/>
        <end position="190"/>
    </location>
</feature>
<name>A0A9X1ZFH2_9GAMM</name>
<dbReference type="SUPFAM" id="SSF52141">
    <property type="entry name" value="Uracil-DNA glycosylase-like"/>
    <property type="match status" value="1"/>
</dbReference>
<dbReference type="FunFam" id="3.40.470.10:FF:000001">
    <property type="entry name" value="Uracil-DNA glycosylase"/>
    <property type="match status" value="1"/>
</dbReference>
<dbReference type="InterPro" id="IPR036895">
    <property type="entry name" value="Uracil-DNA_glycosylase-like_sf"/>
</dbReference>
<evidence type="ECO:0000256" key="7">
    <source>
        <dbReference type="ARBA" id="ARBA00022801"/>
    </source>
</evidence>
<dbReference type="GO" id="GO:0004844">
    <property type="term" value="F:uracil DNA N-glycosylase activity"/>
    <property type="evidence" value="ECO:0007669"/>
    <property type="project" value="UniProtKB-UniRule"/>
</dbReference>
<comment type="similarity">
    <text evidence="3 9 11">Belongs to the uracil-DNA glycosylase (UDG) superfamily. UNG family.</text>
</comment>
<organism evidence="13 14">
    <name type="scientific">Shewanella gaetbuli</name>
    <dbReference type="NCBI Taxonomy" id="220752"/>
    <lineage>
        <taxon>Bacteria</taxon>
        <taxon>Pseudomonadati</taxon>
        <taxon>Pseudomonadota</taxon>
        <taxon>Gammaproteobacteria</taxon>
        <taxon>Alteromonadales</taxon>
        <taxon>Shewanellaceae</taxon>
        <taxon>Shewanella</taxon>
    </lineage>
</organism>
<keyword evidence="14" id="KW-1185">Reference proteome</keyword>
<keyword evidence="13" id="KW-0326">Glycosidase</keyword>
<dbReference type="NCBIfam" id="NF003591">
    <property type="entry name" value="PRK05254.1-4"/>
    <property type="match status" value="1"/>
</dbReference>
<dbReference type="NCBIfam" id="NF003588">
    <property type="entry name" value="PRK05254.1-1"/>
    <property type="match status" value="1"/>
</dbReference>
<evidence type="ECO:0000256" key="9">
    <source>
        <dbReference type="HAMAP-Rule" id="MF_00148"/>
    </source>
</evidence>
<comment type="caution">
    <text evidence="13">The sequence shown here is derived from an EMBL/GenBank/DDBJ whole genome shotgun (WGS) entry which is preliminary data.</text>
</comment>
<evidence type="ECO:0000256" key="8">
    <source>
        <dbReference type="ARBA" id="ARBA00023204"/>
    </source>
</evidence>
<evidence type="ECO:0000313" key="14">
    <source>
        <dbReference type="Proteomes" id="UP001139333"/>
    </source>
</evidence>
<keyword evidence="6 9" id="KW-0227">DNA damage</keyword>
<sequence length="203" mass="22676">MQLQQFLSQERHSGKAIYPPADEVYRAFELTPYDEVKVVILGQDPYHGEGQAHGLAFSVNEGVKIPPSLSNMYKELQQDVAGFTQPTHGNLVEWANQGVLLLNTVLTVEKSQAHSHAKSGWETFTDHVLAFLNDSSQPVVFILWGNHAIKKGRWINQPHHTVLTGPHPSPLSAYRGFFGCGHFSKTNQVLIENGLTPINWQVK</sequence>
<evidence type="ECO:0000256" key="5">
    <source>
        <dbReference type="ARBA" id="ARBA00018429"/>
    </source>
</evidence>
<comment type="function">
    <text evidence="2 9 11">Excises uracil residues from the DNA which can arise as a result of misincorporation of dUMP residues by DNA polymerase or due to deamination of cytosine.</text>
</comment>
<evidence type="ECO:0000256" key="1">
    <source>
        <dbReference type="ARBA" id="ARBA00001400"/>
    </source>
</evidence>
<dbReference type="GO" id="GO:0097510">
    <property type="term" value="P:base-excision repair, AP site formation via deaminated base removal"/>
    <property type="evidence" value="ECO:0007669"/>
    <property type="project" value="TreeGrafter"/>
</dbReference>
<dbReference type="SMART" id="SM00987">
    <property type="entry name" value="UreE_C"/>
    <property type="match status" value="1"/>
</dbReference>
<gene>
    <name evidence="9 13" type="primary">ung</name>
    <name evidence="13" type="ORF">L2672_01640</name>
</gene>
<comment type="catalytic activity">
    <reaction evidence="1 9 11">
        <text>Hydrolyzes single-stranded DNA or mismatched double-stranded DNA and polynucleotides, releasing free uracil.</text>
        <dbReference type="EC" id="3.2.2.27"/>
    </reaction>
</comment>
<evidence type="ECO:0000256" key="11">
    <source>
        <dbReference type="RuleBase" id="RU003780"/>
    </source>
</evidence>
<keyword evidence="7 9" id="KW-0378">Hydrolase</keyword>
<evidence type="ECO:0000313" key="13">
    <source>
        <dbReference type="EMBL" id="MCL1141404.1"/>
    </source>
</evidence>
<protein>
    <recommendedName>
        <fullName evidence="5 9">Uracil-DNA glycosylase</fullName>
        <shortName evidence="9">UDG</shortName>
        <ecNumber evidence="4 9">3.2.2.27</ecNumber>
    </recommendedName>
</protein>
<accession>A0A9X1ZFH2</accession>
<feature type="active site" description="Proton acceptor" evidence="9 10">
    <location>
        <position position="44"/>
    </location>
</feature>
<evidence type="ECO:0000259" key="12">
    <source>
        <dbReference type="SMART" id="SM00986"/>
    </source>
</evidence>
<dbReference type="NCBIfam" id="NF003592">
    <property type="entry name" value="PRK05254.1-5"/>
    <property type="match status" value="1"/>
</dbReference>
<evidence type="ECO:0000256" key="3">
    <source>
        <dbReference type="ARBA" id="ARBA00008184"/>
    </source>
</evidence>
<evidence type="ECO:0000256" key="4">
    <source>
        <dbReference type="ARBA" id="ARBA00012030"/>
    </source>
</evidence>
<dbReference type="CDD" id="cd10027">
    <property type="entry name" value="UDG-F1-like"/>
    <property type="match status" value="1"/>
</dbReference>
<proteinExistence type="inferred from homology"/>
<dbReference type="AlphaFoldDB" id="A0A9X1ZFH2"/>
<dbReference type="Proteomes" id="UP001139333">
    <property type="component" value="Unassembled WGS sequence"/>
</dbReference>
<dbReference type="EC" id="3.2.2.27" evidence="4 9"/>
<dbReference type="InterPro" id="IPR005122">
    <property type="entry name" value="Uracil-DNA_glycosylase-like"/>
</dbReference>
<dbReference type="PANTHER" id="PTHR11264:SF0">
    <property type="entry name" value="URACIL-DNA GLYCOSYLASE"/>
    <property type="match status" value="1"/>
</dbReference>
<dbReference type="SMART" id="SM00986">
    <property type="entry name" value="UDG"/>
    <property type="match status" value="1"/>
</dbReference>
<dbReference type="PROSITE" id="PS00130">
    <property type="entry name" value="U_DNA_GLYCOSYLASE"/>
    <property type="match status" value="1"/>
</dbReference>
<dbReference type="EMBL" id="JAKIKP010000001">
    <property type="protein sequence ID" value="MCL1141404.1"/>
    <property type="molecule type" value="Genomic_DNA"/>
</dbReference>
<dbReference type="NCBIfam" id="NF003589">
    <property type="entry name" value="PRK05254.1-2"/>
    <property type="match status" value="1"/>
</dbReference>
<evidence type="ECO:0000256" key="10">
    <source>
        <dbReference type="PROSITE-ProRule" id="PRU10072"/>
    </source>
</evidence>
<evidence type="ECO:0000256" key="6">
    <source>
        <dbReference type="ARBA" id="ARBA00022763"/>
    </source>
</evidence>
<dbReference type="HAMAP" id="MF_00148">
    <property type="entry name" value="UDG"/>
    <property type="match status" value="1"/>
</dbReference>
<reference evidence="13" key="1">
    <citation type="submission" date="2022-01" db="EMBL/GenBank/DDBJ databases">
        <title>Whole genome-based taxonomy of the Shewanellaceae.</title>
        <authorList>
            <person name="Martin-Rodriguez A.J."/>
        </authorList>
    </citation>
    <scope>NUCLEOTIDE SEQUENCE</scope>
    <source>
        <strain evidence="13">DSM 16422</strain>
    </source>
</reference>
<dbReference type="GO" id="GO:0005737">
    <property type="term" value="C:cytoplasm"/>
    <property type="evidence" value="ECO:0007669"/>
    <property type="project" value="UniProtKB-SubCell"/>
</dbReference>
<dbReference type="Gene3D" id="3.40.470.10">
    <property type="entry name" value="Uracil-DNA glycosylase-like domain"/>
    <property type="match status" value="1"/>
</dbReference>
<keyword evidence="8 9" id="KW-0234">DNA repair</keyword>